<dbReference type="OrthoDB" id="448448at2759"/>
<accession>A0A8J6CBH2</accession>
<dbReference type="AlphaFoldDB" id="A0A8J6CBH2"/>
<dbReference type="GO" id="GO:0016818">
    <property type="term" value="F:hydrolase activity, acting on acid anhydrides, in phosphorus-containing anhydrides"/>
    <property type="evidence" value="ECO:0007669"/>
    <property type="project" value="InterPro"/>
</dbReference>
<dbReference type="Gene3D" id="3.30.70.2330">
    <property type="match status" value="1"/>
</dbReference>
<evidence type="ECO:0000256" key="2">
    <source>
        <dbReference type="ARBA" id="ARBA00022801"/>
    </source>
</evidence>
<reference evidence="5" key="1">
    <citation type="submission" date="2021-05" db="EMBL/GenBank/DDBJ databases">
        <title>The genome of the haptophyte Pavlova lutheri (Diacronema luteri, Pavlovales) - a model for lipid biosynthesis in eukaryotic algae.</title>
        <authorList>
            <person name="Hulatt C.J."/>
            <person name="Posewitz M.C."/>
        </authorList>
    </citation>
    <scope>NUCLEOTIDE SEQUENCE</scope>
    <source>
        <strain evidence="5">NIVA-4/92</strain>
    </source>
</reference>
<dbReference type="GO" id="GO:0008270">
    <property type="term" value="F:zinc ion binding"/>
    <property type="evidence" value="ECO:0007669"/>
    <property type="project" value="InterPro"/>
</dbReference>
<evidence type="ECO:0000259" key="4">
    <source>
        <dbReference type="SMART" id="SM00910"/>
    </source>
</evidence>
<feature type="compositionally biased region" description="Low complexity" evidence="3">
    <location>
        <begin position="42"/>
        <end position="59"/>
    </location>
</feature>
<comment type="caution">
    <text evidence="5">The sequence shown here is derived from an EMBL/GenBank/DDBJ whole genome shotgun (WGS) entry which is preliminary data.</text>
</comment>
<keyword evidence="2" id="KW-0378">Hydrolase</keyword>
<feature type="compositionally biased region" description="Low complexity" evidence="3">
    <location>
        <begin position="274"/>
        <end position="299"/>
    </location>
</feature>
<gene>
    <name evidence="5" type="ORF">KFE25_013810</name>
</gene>
<evidence type="ECO:0000256" key="3">
    <source>
        <dbReference type="SAM" id="MobiDB-lite"/>
    </source>
</evidence>
<name>A0A8J6CBH2_DIALT</name>
<feature type="compositionally biased region" description="Pro residues" evidence="3">
    <location>
        <begin position="90"/>
        <end position="126"/>
    </location>
</feature>
<dbReference type="EMBL" id="JAGTXO010000004">
    <property type="protein sequence ID" value="KAG8468727.1"/>
    <property type="molecule type" value="Genomic_DNA"/>
</dbReference>
<feature type="region of interest" description="Disordered" evidence="3">
    <location>
        <begin position="1"/>
        <end position="128"/>
    </location>
</feature>
<evidence type="ECO:0000313" key="6">
    <source>
        <dbReference type="Proteomes" id="UP000751190"/>
    </source>
</evidence>
<dbReference type="Pfam" id="PF08797">
    <property type="entry name" value="HIRAN"/>
    <property type="match status" value="1"/>
</dbReference>
<feature type="region of interest" description="Disordered" evidence="3">
    <location>
        <begin position="257"/>
        <end position="303"/>
    </location>
</feature>
<keyword evidence="1" id="KW-0479">Metal-binding</keyword>
<feature type="domain" description="HIRAN" evidence="4">
    <location>
        <begin position="138"/>
        <end position="236"/>
    </location>
</feature>
<feature type="compositionally biased region" description="Low complexity" evidence="3">
    <location>
        <begin position="73"/>
        <end position="89"/>
    </location>
</feature>
<evidence type="ECO:0000313" key="5">
    <source>
        <dbReference type="EMBL" id="KAG8468727.1"/>
    </source>
</evidence>
<sequence length="329" mass="34395">METRKSPRLVAKAGEAAEAAPLKRAASPEASSQAKPRKRKASAAAVMPKAARATATKPPVVKPEPSKPKARTQASAAAQPSQPYRKASPPAAPPVRPAPPGRPAPPPAAPPVRPAQPPAAPPPAAPAPSSVLPDGVLLGYVISSCVGIQHYRNNGRRSQHEMLHLRREPHNPYDRNAVGVYTIGAPSAQVGHIPAVHAKLVAPACDQLRLKLVGQVNSRGDETYTFPLRVSFFGQEGQQAKLAAFLRGAGLYLVQPAPPRMSKKQRKAERARQRLPAAQPPAAAGAAAGSSGAAASGHAAESDDEVVYTQTVTWAERDAALRAQAIVLE</sequence>
<dbReference type="GO" id="GO:0003676">
    <property type="term" value="F:nucleic acid binding"/>
    <property type="evidence" value="ECO:0007669"/>
    <property type="project" value="InterPro"/>
</dbReference>
<keyword evidence="6" id="KW-1185">Reference proteome</keyword>
<dbReference type="SMART" id="SM00910">
    <property type="entry name" value="HIRAN"/>
    <property type="match status" value="1"/>
</dbReference>
<dbReference type="InterPro" id="IPR014905">
    <property type="entry name" value="HIRAN"/>
</dbReference>
<feature type="compositionally biased region" description="Low complexity" evidence="3">
    <location>
        <begin position="8"/>
        <end position="34"/>
    </location>
</feature>
<evidence type="ECO:0000256" key="1">
    <source>
        <dbReference type="ARBA" id="ARBA00022723"/>
    </source>
</evidence>
<organism evidence="5 6">
    <name type="scientific">Diacronema lutheri</name>
    <name type="common">Unicellular marine alga</name>
    <name type="synonym">Monochrysis lutheri</name>
    <dbReference type="NCBI Taxonomy" id="2081491"/>
    <lineage>
        <taxon>Eukaryota</taxon>
        <taxon>Haptista</taxon>
        <taxon>Haptophyta</taxon>
        <taxon>Pavlovophyceae</taxon>
        <taxon>Pavlovales</taxon>
        <taxon>Pavlovaceae</taxon>
        <taxon>Diacronema</taxon>
    </lineage>
</organism>
<dbReference type="OMA" id="CVGIQHY"/>
<protein>
    <recommendedName>
        <fullName evidence="4">HIRAN domain-containing protein</fullName>
    </recommendedName>
</protein>
<dbReference type="Proteomes" id="UP000751190">
    <property type="component" value="Unassembled WGS sequence"/>
</dbReference>
<proteinExistence type="predicted"/>